<name>U9UHM6_RHIID</name>
<gene>
    <name evidence="1" type="ORF">GLOINDRAFT_344800</name>
</gene>
<protein>
    <submittedName>
        <fullName evidence="1">Uncharacterized protein</fullName>
    </submittedName>
</protein>
<dbReference type="EMBL" id="KI279567">
    <property type="protein sequence ID" value="ESA18063.1"/>
    <property type="molecule type" value="Genomic_DNA"/>
</dbReference>
<dbReference type="HOGENOM" id="CLU_3107530_0_0_1"/>
<evidence type="ECO:0000313" key="1">
    <source>
        <dbReference type="EMBL" id="ESA18063.1"/>
    </source>
</evidence>
<accession>U9UHM6</accession>
<organism evidence="1">
    <name type="scientific">Rhizophagus irregularis (strain DAOM 181602 / DAOM 197198 / MUCL 43194)</name>
    <name type="common">Arbuscular mycorrhizal fungus</name>
    <name type="synonym">Glomus intraradices</name>
    <dbReference type="NCBI Taxonomy" id="747089"/>
    <lineage>
        <taxon>Eukaryota</taxon>
        <taxon>Fungi</taxon>
        <taxon>Fungi incertae sedis</taxon>
        <taxon>Mucoromycota</taxon>
        <taxon>Glomeromycotina</taxon>
        <taxon>Glomeromycetes</taxon>
        <taxon>Glomerales</taxon>
        <taxon>Glomeraceae</taxon>
        <taxon>Rhizophagus</taxon>
    </lineage>
</organism>
<dbReference type="AlphaFoldDB" id="U9UHM6"/>
<proteinExistence type="predicted"/>
<sequence>MYSISASRFNKDAFLYYYFQTGRLTYFFIRQSITAPQVIEIHNNYYLESSF</sequence>
<reference evidence="1" key="1">
    <citation type="submission" date="2013-07" db="EMBL/GenBank/DDBJ databases">
        <title>The genome of an arbuscular mycorrhizal fungus provides insights into the evolution of the oldest plant symbiosis.</title>
        <authorList>
            <consortium name="DOE Joint Genome Institute"/>
            <person name="Tisserant E."/>
            <person name="Malbreil M."/>
            <person name="Kuo A."/>
            <person name="Kohler A."/>
            <person name="Symeonidi A."/>
            <person name="Balestrini R."/>
            <person name="Charron P."/>
            <person name="Duensing N."/>
            <person name="Frei-dit-Frey N."/>
            <person name="Gianinazzi-Pearson V."/>
            <person name="Gilbert B."/>
            <person name="Handa Y."/>
            <person name="Hijri M."/>
            <person name="Kaul R."/>
            <person name="Kawaguchi M."/>
            <person name="Krajinski F."/>
            <person name="Lammers P."/>
            <person name="Lapierre D."/>
            <person name="Masclaux F.G."/>
            <person name="Murat C."/>
            <person name="Morin E."/>
            <person name="Ndikumana S."/>
            <person name="Pagni M."/>
            <person name="Petitpierre D."/>
            <person name="Requena N."/>
            <person name="Rosikiewicz P."/>
            <person name="Riley R."/>
            <person name="Saito K."/>
            <person name="San Clemente H."/>
            <person name="Shapiro H."/>
            <person name="van Tuinen D."/>
            <person name="Becard G."/>
            <person name="Bonfante P."/>
            <person name="Paszkowski U."/>
            <person name="Shachar-Hill Y."/>
            <person name="Young J.P."/>
            <person name="Sanders I.R."/>
            <person name="Henrissat B."/>
            <person name="Rensing S.A."/>
            <person name="Grigoriev I.V."/>
            <person name="Corradi N."/>
            <person name="Roux C."/>
            <person name="Martin F."/>
        </authorList>
    </citation>
    <scope>NUCLEOTIDE SEQUENCE</scope>
    <source>
        <strain evidence="1">DAOM 197198</strain>
    </source>
</reference>